<keyword evidence="1" id="KW-1133">Transmembrane helix</keyword>
<evidence type="ECO:0000259" key="2">
    <source>
        <dbReference type="Pfam" id="PF12158"/>
    </source>
</evidence>
<dbReference type="Proteomes" id="UP000201728">
    <property type="component" value="Chromosome"/>
</dbReference>
<keyword evidence="4" id="KW-1185">Reference proteome</keyword>
<name>A0A222P635_9GAMM</name>
<organism evidence="3 4">
    <name type="scientific">Legionella clemsonensis</name>
    <dbReference type="NCBI Taxonomy" id="1867846"/>
    <lineage>
        <taxon>Bacteria</taxon>
        <taxon>Pseudomonadati</taxon>
        <taxon>Pseudomonadota</taxon>
        <taxon>Gammaproteobacteria</taxon>
        <taxon>Legionellales</taxon>
        <taxon>Legionellaceae</taxon>
        <taxon>Legionella</taxon>
    </lineage>
</organism>
<dbReference type="RefSeq" id="WP_232505494.1">
    <property type="nucleotide sequence ID" value="NZ_CP016397.1"/>
</dbReference>
<gene>
    <name evidence="3" type="ORF">clem_13700</name>
</gene>
<sequence>MTHWITSWRWLLDLIWLIFLLALLWHFWQDRKYFIKIQGWHVTKGRITQFLWTQEGYRLWPKIEYSYRVLDEELQGERLFPETSHINLNSNYARKVAYRAAMAYEKDEDINIYYNPHNPREAVLDITMPRKLNFILGLLIALIVLHFIIVVYRLL</sequence>
<evidence type="ECO:0000313" key="4">
    <source>
        <dbReference type="Proteomes" id="UP000201728"/>
    </source>
</evidence>
<keyword evidence="1" id="KW-0472">Membrane</keyword>
<feature type="transmembrane region" description="Helical" evidence="1">
    <location>
        <begin position="134"/>
        <end position="154"/>
    </location>
</feature>
<protein>
    <recommendedName>
        <fullName evidence="2">DUF3592 domain-containing protein</fullName>
    </recommendedName>
</protein>
<dbReference type="EMBL" id="CP016397">
    <property type="protein sequence ID" value="ASQ47267.1"/>
    <property type="molecule type" value="Genomic_DNA"/>
</dbReference>
<evidence type="ECO:0000256" key="1">
    <source>
        <dbReference type="SAM" id="Phobius"/>
    </source>
</evidence>
<accession>A0A222P635</accession>
<keyword evidence="1" id="KW-0812">Transmembrane</keyword>
<dbReference type="KEGG" id="lcd:clem_13700"/>
<dbReference type="InterPro" id="IPR021994">
    <property type="entry name" value="DUF3592"/>
</dbReference>
<feature type="domain" description="DUF3592" evidence="2">
    <location>
        <begin position="60"/>
        <end position="125"/>
    </location>
</feature>
<reference evidence="4" key="1">
    <citation type="submission" date="2016-07" db="EMBL/GenBank/DDBJ databases">
        <authorList>
            <person name="Florea S."/>
            <person name="Webb J.S."/>
            <person name="Jaromczyk J."/>
            <person name="Schardl C.L."/>
        </authorList>
    </citation>
    <scope>NUCLEOTIDE SEQUENCE [LARGE SCALE GENOMIC DNA]</scope>
    <source>
        <strain evidence="4">CDC-D5610</strain>
    </source>
</reference>
<dbReference type="AlphaFoldDB" id="A0A222P635"/>
<dbReference type="Pfam" id="PF12158">
    <property type="entry name" value="DUF3592"/>
    <property type="match status" value="1"/>
</dbReference>
<proteinExistence type="predicted"/>
<feature type="transmembrane region" description="Helical" evidence="1">
    <location>
        <begin position="6"/>
        <end position="28"/>
    </location>
</feature>
<evidence type="ECO:0000313" key="3">
    <source>
        <dbReference type="EMBL" id="ASQ47267.1"/>
    </source>
</evidence>